<dbReference type="EMBL" id="HE600938">
    <property type="protein sequence ID" value="CAR99794.1"/>
    <property type="molecule type" value="Genomic_DNA"/>
</dbReference>
<dbReference type="AlphaFoldDB" id="B6IIR4"/>
<evidence type="ECO:0000313" key="2">
    <source>
        <dbReference type="Proteomes" id="UP000008549"/>
    </source>
</evidence>
<reference evidence="1 2" key="2">
    <citation type="journal article" date="2011" name="PLoS Genet.">
        <title>Caenorhabditis briggsae recombinant inbred line genotypes reveal inter-strain incompatibility and the evolution of recombination.</title>
        <authorList>
            <person name="Ross J.A."/>
            <person name="Koboldt D.C."/>
            <person name="Staisch J.E."/>
            <person name="Chamberlin H.M."/>
            <person name="Gupta B.P."/>
            <person name="Miller R.D."/>
            <person name="Baird S.E."/>
            <person name="Haag E.S."/>
        </authorList>
    </citation>
    <scope>NUCLEOTIDE SEQUENCE [LARGE SCALE GENOMIC DNA]</scope>
    <source>
        <strain evidence="1 2">AF16</strain>
    </source>
</reference>
<protein>
    <submittedName>
        <fullName evidence="1">Protein CBG25542</fullName>
    </submittedName>
</protein>
<sequence length="58" mass="6420">MGSPGEGGLSGCLIDCSIMHKAQTDTSSFLLSDIKWPSENRHVLYYATTQSNIRWGMK</sequence>
<dbReference type="HOGENOM" id="CLU_2981055_0_0_1"/>
<name>B6IIR4_CAEBR</name>
<gene>
    <name evidence="1" type="ORF">CBG25542</name>
    <name evidence="1" type="ORF">CBG_25542</name>
</gene>
<dbReference type="InParanoid" id="B6IIR4"/>
<accession>B6IIR4</accession>
<dbReference type="CTD" id="68917028"/>
<reference evidence="1 2" key="1">
    <citation type="journal article" date="2003" name="PLoS Biol.">
        <title>The genome sequence of Caenorhabditis briggsae: a platform for comparative genomics.</title>
        <authorList>
            <person name="Stein L.D."/>
            <person name="Bao Z."/>
            <person name="Blasiar D."/>
            <person name="Blumenthal T."/>
            <person name="Brent M.R."/>
            <person name="Chen N."/>
            <person name="Chinwalla A."/>
            <person name="Clarke L."/>
            <person name="Clee C."/>
            <person name="Coghlan A."/>
            <person name="Coulson A."/>
            <person name="D'Eustachio P."/>
            <person name="Fitch D.H."/>
            <person name="Fulton L.A."/>
            <person name="Fulton R.E."/>
            <person name="Griffiths-Jones S."/>
            <person name="Harris T.W."/>
            <person name="Hillier L.W."/>
            <person name="Kamath R."/>
            <person name="Kuwabara P.E."/>
            <person name="Mardis E.R."/>
            <person name="Marra M.A."/>
            <person name="Miner T.L."/>
            <person name="Minx P."/>
            <person name="Mullikin J.C."/>
            <person name="Plumb R.W."/>
            <person name="Rogers J."/>
            <person name="Schein J.E."/>
            <person name="Sohrmann M."/>
            <person name="Spieth J."/>
            <person name="Stajich J.E."/>
            <person name="Wei C."/>
            <person name="Willey D."/>
            <person name="Wilson R.K."/>
            <person name="Durbin R."/>
            <person name="Waterston R.H."/>
        </authorList>
    </citation>
    <scope>NUCLEOTIDE SEQUENCE [LARGE SCALE GENOMIC DNA]</scope>
    <source>
        <strain evidence="1 2">AF16</strain>
    </source>
</reference>
<keyword evidence="2" id="KW-1185">Reference proteome</keyword>
<dbReference type="KEGG" id="cbr:CBG_25542"/>
<dbReference type="GeneID" id="68917028"/>
<dbReference type="RefSeq" id="XP_045099355.1">
    <property type="nucleotide sequence ID" value="XM_045242183.1"/>
</dbReference>
<proteinExistence type="predicted"/>
<evidence type="ECO:0000313" key="1">
    <source>
        <dbReference type="EMBL" id="CAR99794.1"/>
    </source>
</evidence>
<dbReference type="Proteomes" id="UP000008549">
    <property type="component" value="Unassembled WGS sequence"/>
</dbReference>
<organism evidence="1 2">
    <name type="scientific">Caenorhabditis briggsae</name>
    <dbReference type="NCBI Taxonomy" id="6238"/>
    <lineage>
        <taxon>Eukaryota</taxon>
        <taxon>Metazoa</taxon>
        <taxon>Ecdysozoa</taxon>
        <taxon>Nematoda</taxon>
        <taxon>Chromadorea</taxon>
        <taxon>Rhabditida</taxon>
        <taxon>Rhabditina</taxon>
        <taxon>Rhabditomorpha</taxon>
        <taxon>Rhabditoidea</taxon>
        <taxon>Rhabditidae</taxon>
        <taxon>Peloderinae</taxon>
        <taxon>Caenorhabditis</taxon>
    </lineage>
</organism>